<dbReference type="AlphaFoldDB" id="A7SC90"/>
<dbReference type="InParanoid" id="A7SC90"/>
<dbReference type="Proteomes" id="UP000001593">
    <property type="component" value="Unassembled WGS sequence"/>
</dbReference>
<gene>
    <name evidence="3" type="ORF">NEMVEDRAFT_v1g210047</name>
</gene>
<keyword evidence="2" id="KW-0732">Signal</keyword>
<sequence length="181" mass="20659">MEGDPWVLSRLLWTWLEELACPVLSESDIEGLCDMTRDPIKAVKQLPKGTRDTLECLFTTMAELLPLPSADLEDRALRRLSMVLTQNRVLSLTNPRASFDRMASNSSEGLPESSPEGGGDKDDVQWNSDIARDFWYNDVDFWSRKQYYIWEIISRKRCILRSLTDIGGSHMGTTVLTKWGI</sequence>
<dbReference type="EMBL" id="DS469622">
    <property type="protein sequence ID" value="EDO38617.1"/>
    <property type="molecule type" value="Genomic_DNA"/>
</dbReference>
<feature type="compositionally biased region" description="Low complexity" evidence="1">
    <location>
        <begin position="106"/>
        <end position="115"/>
    </location>
</feature>
<proteinExistence type="predicted"/>
<evidence type="ECO:0000256" key="1">
    <source>
        <dbReference type="SAM" id="MobiDB-lite"/>
    </source>
</evidence>
<keyword evidence="4" id="KW-1185">Reference proteome</keyword>
<accession>A7SC90</accession>
<feature type="signal peptide" evidence="2">
    <location>
        <begin position="1"/>
        <end position="25"/>
    </location>
</feature>
<evidence type="ECO:0000313" key="4">
    <source>
        <dbReference type="Proteomes" id="UP000001593"/>
    </source>
</evidence>
<feature type="region of interest" description="Disordered" evidence="1">
    <location>
        <begin position="100"/>
        <end position="123"/>
    </location>
</feature>
<dbReference type="STRING" id="45351.A7SC90"/>
<reference evidence="3 4" key="1">
    <citation type="journal article" date="2007" name="Science">
        <title>Sea anemone genome reveals ancestral eumetazoan gene repertoire and genomic organization.</title>
        <authorList>
            <person name="Putnam N.H."/>
            <person name="Srivastava M."/>
            <person name="Hellsten U."/>
            <person name="Dirks B."/>
            <person name="Chapman J."/>
            <person name="Salamov A."/>
            <person name="Terry A."/>
            <person name="Shapiro H."/>
            <person name="Lindquist E."/>
            <person name="Kapitonov V.V."/>
            <person name="Jurka J."/>
            <person name="Genikhovich G."/>
            <person name="Grigoriev I.V."/>
            <person name="Lucas S.M."/>
            <person name="Steele R.E."/>
            <person name="Finnerty J.R."/>
            <person name="Technau U."/>
            <person name="Martindale M.Q."/>
            <person name="Rokhsar D.S."/>
        </authorList>
    </citation>
    <scope>NUCLEOTIDE SEQUENCE [LARGE SCALE GENOMIC DNA]</scope>
    <source>
        <strain evidence="4">CH2 X CH6</strain>
    </source>
</reference>
<organism evidence="3 4">
    <name type="scientific">Nematostella vectensis</name>
    <name type="common">Starlet sea anemone</name>
    <dbReference type="NCBI Taxonomy" id="45351"/>
    <lineage>
        <taxon>Eukaryota</taxon>
        <taxon>Metazoa</taxon>
        <taxon>Cnidaria</taxon>
        <taxon>Anthozoa</taxon>
        <taxon>Hexacorallia</taxon>
        <taxon>Actiniaria</taxon>
        <taxon>Edwardsiidae</taxon>
        <taxon>Nematostella</taxon>
    </lineage>
</organism>
<evidence type="ECO:0000313" key="3">
    <source>
        <dbReference type="EMBL" id="EDO38617.1"/>
    </source>
</evidence>
<dbReference type="HOGENOM" id="CLU_1490725_0_0_1"/>
<evidence type="ECO:0000256" key="2">
    <source>
        <dbReference type="SAM" id="SignalP"/>
    </source>
</evidence>
<feature type="chain" id="PRO_5002711959" description="Rho-GAP domain-containing protein" evidence="2">
    <location>
        <begin position="26"/>
        <end position="181"/>
    </location>
</feature>
<evidence type="ECO:0008006" key="5">
    <source>
        <dbReference type="Google" id="ProtNLM"/>
    </source>
</evidence>
<dbReference type="eggNOG" id="ENOG502SCXM">
    <property type="taxonomic scope" value="Eukaryota"/>
</dbReference>
<name>A7SC90_NEMVE</name>
<protein>
    <recommendedName>
        <fullName evidence="5">Rho-GAP domain-containing protein</fullName>
    </recommendedName>
</protein>